<dbReference type="AlphaFoldDB" id="A0A5B0SG27"/>
<reference evidence="4 5" key="1">
    <citation type="submission" date="2019-05" db="EMBL/GenBank/DDBJ databases">
        <title>Emergence of the Ug99 lineage of the wheat stem rust pathogen through somatic hybridization.</title>
        <authorList>
            <person name="Li F."/>
            <person name="Upadhyaya N.M."/>
            <person name="Sperschneider J."/>
            <person name="Matny O."/>
            <person name="Nguyen-Phuc H."/>
            <person name="Mago R."/>
            <person name="Raley C."/>
            <person name="Miller M.E."/>
            <person name="Silverstein K.A.T."/>
            <person name="Henningsen E."/>
            <person name="Hirsch C.D."/>
            <person name="Visser B."/>
            <person name="Pretorius Z.A."/>
            <person name="Steffenson B.J."/>
            <person name="Schwessinger B."/>
            <person name="Dodds P.N."/>
            <person name="Figueroa M."/>
        </authorList>
    </citation>
    <scope>NUCLEOTIDE SEQUENCE [LARGE SCALE GENOMIC DNA]</scope>
    <source>
        <strain evidence="2">21-0</strain>
        <strain evidence="3 5">Ug99</strain>
    </source>
</reference>
<evidence type="ECO:0000313" key="3">
    <source>
        <dbReference type="EMBL" id="KAA1136792.1"/>
    </source>
</evidence>
<dbReference type="Proteomes" id="UP000325313">
    <property type="component" value="Unassembled WGS sequence"/>
</dbReference>
<accession>A0A5B0SG27</accession>
<organism evidence="3 5">
    <name type="scientific">Puccinia graminis f. sp. tritici</name>
    <dbReference type="NCBI Taxonomy" id="56615"/>
    <lineage>
        <taxon>Eukaryota</taxon>
        <taxon>Fungi</taxon>
        <taxon>Dikarya</taxon>
        <taxon>Basidiomycota</taxon>
        <taxon>Pucciniomycotina</taxon>
        <taxon>Pucciniomycetes</taxon>
        <taxon>Pucciniales</taxon>
        <taxon>Pucciniaceae</taxon>
        <taxon>Puccinia</taxon>
    </lineage>
</organism>
<dbReference type="EMBL" id="VDEP01000024">
    <property type="protein sequence ID" value="KAA1136792.1"/>
    <property type="molecule type" value="Genomic_DNA"/>
</dbReference>
<dbReference type="EMBL" id="VSWC01000118">
    <property type="protein sequence ID" value="KAA1083802.1"/>
    <property type="molecule type" value="Genomic_DNA"/>
</dbReference>
<dbReference type="Proteomes" id="UP000324748">
    <property type="component" value="Unassembled WGS sequence"/>
</dbReference>
<proteinExistence type="predicted"/>
<feature type="region of interest" description="Disordered" evidence="1">
    <location>
        <begin position="1"/>
        <end position="22"/>
    </location>
</feature>
<comment type="caution">
    <text evidence="3">The sequence shown here is derived from an EMBL/GenBank/DDBJ whole genome shotgun (WGS) entry which is preliminary data.</text>
</comment>
<protein>
    <submittedName>
        <fullName evidence="3">Uncharacterized protein</fullName>
    </submittedName>
</protein>
<gene>
    <name evidence="2" type="ORF">PGT21_007494</name>
    <name evidence="3" type="ORF">PGTUg99_001749</name>
</gene>
<sequence length="107" mass="11604">MSPNYPYNHKVSPSSLSSAPNSTLPNYPALKFPPASHDVVCCHSLGLRLSPPSDACRSSFSSGRPWTGLSPPLPPLARSKPRFRPSVPPLLVAPPQYTLKPSFRSRP</sequence>
<name>A0A5B0SG27_PUCGR</name>
<feature type="compositionally biased region" description="Low complexity" evidence="1">
    <location>
        <begin position="12"/>
        <end position="22"/>
    </location>
</feature>
<evidence type="ECO:0000313" key="2">
    <source>
        <dbReference type="EMBL" id="KAA1083802.1"/>
    </source>
</evidence>
<evidence type="ECO:0000313" key="4">
    <source>
        <dbReference type="Proteomes" id="UP000324748"/>
    </source>
</evidence>
<evidence type="ECO:0000313" key="5">
    <source>
        <dbReference type="Proteomes" id="UP000325313"/>
    </source>
</evidence>
<feature type="region of interest" description="Disordered" evidence="1">
    <location>
        <begin position="57"/>
        <end position="87"/>
    </location>
</feature>
<evidence type="ECO:0000256" key="1">
    <source>
        <dbReference type="SAM" id="MobiDB-lite"/>
    </source>
</evidence>
<keyword evidence="4" id="KW-1185">Reference proteome</keyword>